<dbReference type="AlphaFoldDB" id="A0A5R8WJL4"/>
<gene>
    <name evidence="2" type="ORF">FDY95_22885</name>
</gene>
<name>A0A5R8WJL4_9BACT</name>
<reference evidence="2 3" key="1">
    <citation type="submission" date="2019-05" db="EMBL/GenBank/DDBJ databases">
        <title>Hymenobacter edaphi sp. nov., isolated from abandoned arsenic-contaminated farmland soil.</title>
        <authorList>
            <person name="Nie L."/>
        </authorList>
    </citation>
    <scope>NUCLEOTIDE SEQUENCE [LARGE SCALE GENOMIC DNA]</scope>
    <source>
        <strain evidence="2 3">1-3-3-8</strain>
    </source>
</reference>
<dbReference type="Proteomes" id="UP000305517">
    <property type="component" value="Unassembled WGS sequence"/>
</dbReference>
<organism evidence="2 3">
    <name type="scientific">Hymenobacter jeollabukensis</name>
    <dbReference type="NCBI Taxonomy" id="2025313"/>
    <lineage>
        <taxon>Bacteria</taxon>
        <taxon>Pseudomonadati</taxon>
        <taxon>Bacteroidota</taxon>
        <taxon>Cytophagia</taxon>
        <taxon>Cytophagales</taxon>
        <taxon>Hymenobacteraceae</taxon>
        <taxon>Hymenobacter</taxon>
    </lineage>
</organism>
<evidence type="ECO:0000256" key="1">
    <source>
        <dbReference type="SAM" id="MobiDB-lite"/>
    </source>
</evidence>
<feature type="region of interest" description="Disordered" evidence="1">
    <location>
        <begin position="85"/>
        <end position="113"/>
    </location>
</feature>
<protein>
    <submittedName>
        <fullName evidence="2">Uncharacterized protein</fullName>
    </submittedName>
</protein>
<proteinExistence type="predicted"/>
<comment type="caution">
    <text evidence="2">The sequence shown here is derived from an EMBL/GenBank/DDBJ whole genome shotgun (WGS) entry which is preliminary data.</text>
</comment>
<dbReference type="RefSeq" id="WP_171025813.1">
    <property type="nucleotide sequence ID" value="NZ_VAJM01000016.1"/>
</dbReference>
<dbReference type="EMBL" id="VAJM01000016">
    <property type="protein sequence ID" value="TLM88684.1"/>
    <property type="molecule type" value="Genomic_DNA"/>
</dbReference>
<accession>A0A5R8WJL4</accession>
<evidence type="ECO:0000313" key="3">
    <source>
        <dbReference type="Proteomes" id="UP000305517"/>
    </source>
</evidence>
<keyword evidence="3" id="KW-1185">Reference proteome</keyword>
<evidence type="ECO:0000313" key="2">
    <source>
        <dbReference type="EMBL" id="TLM88684.1"/>
    </source>
</evidence>
<sequence>MDALFLRRKSNCCKACQTVVRPTAGRPAGRHEQGAQFIKRGVGLLGHAGGQLGAGCLVQQRRGAAPVRKRRHPTARPLALQQLVNERQRDAEPSGNLATRAVPSRTGGRDPFT</sequence>